<evidence type="ECO:0000313" key="9">
    <source>
        <dbReference type="Proteomes" id="UP000027920"/>
    </source>
</evidence>
<dbReference type="Proteomes" id="UP000027920">
    <property type="component" value="Unassembled WGS sequence"/>
</dbReference>
<dbReference type="AlphaFoldDB" id="A0A072PNK0"/>
<dbReference type="EMBL" id="AMGV01000002">
    <property type="protein sequence ID" value="KEF60913.1"/>
    <property type="molecule type" value="Genomic_DNA"/>
</dbReference>
<evidence type="ECO:0000313" key="8">
    <source>
        <dbReference type="EMBL" id="KEF60913.1"/>
    </source>
</evidence>
<gene>
    <name evidence="8" type="ORF">A1O9_02477</name>
</gene>
<dbReference type="Gene3D" id="1.10.630.10">
    <property type="entry name" value="Cytochrome P450"/>
    <property type="match status" value="1"/>
</dbReference>
<evidence type="ECO:0000256" key="5">
    <source>
        <dbReference type="PIRSR" id="PIRSR602401-1"/>
    </source>
</evidence>
<name>A0A072PNK0_9EURO</name>
<dbReference type="VEuPathDB" id="FungiDB:A1O9_02477"/>
<keyword evidence="6" id="KW-0503">Monooxygenase</keyword>
<dbReference type="RefSeq" id="XP_013263503.1">
    <property type="nucleotide sequence ID" value="XM_013408049.1"/>
</dbReference>
<dbReference type="InterPro" id="IPR001128">
    <property type="entry name" value="Cyt_P450"/>
</dbReference>
<dbReference type="InterPro" id="IPR002401">
    <property type="entry name" value="Cyt_P450_E_grp-I"/>
</dbReference>
<keyword evidence="7" id="KW-0472">Membrane</keyword>
<dbReference type="CDD" id="cd11065">
    <property type="entry name" value="CYP64-like"/>
    <property type="match status" value="1"/>
</dbReference>
<keyword evidence="7" id="KW-1133">Transmembrane helix</keyword>
<evidence type="ECO:0000256" key="6">
    <source>
        <dbReference type="RuleBase" id="RU000461"/>
    </source>
</evidence>
<dbReference type="OrthoDB" id="1103324at2759"/>
<dbReference type="HOGENOM" id="CLU_001570_2_1_1"/>
<evidence type="ECO:0000256" key="7">
    <source>
        <dbReference type="SAM" id="Phobius"/>
    </source>
</evidence>
<dbReference type="PANTHER" id="PTHR46300">
    <property type="entry name" value="P450, PUTATIVE (EUROFUNG)-RELATED-RELATED"/>
    <property type="match status" value="1"/>
</dbReference>
<evidence type="ECO:0000256" key="4">
    <source>
        <dbReference type="ARBA" id="ARBA00023004"/>
    </source>
</evidence>
<dbReference type="PROSITE" id="PS00086">
    <property type="entry name" value="CYTOCHROME_P450"/>
    <property type="match status" value="1"/>
</dbReference>
<dbReference type="GeneID" id="25277419"/>
<dbReference type="InterPro" id="IPR050364">
    <property type="entry name" value="Cytochrome_P450_fung"/>
</dbReference>
<feature type="transmembrane region" description="Helical" evidence="7">
    <location>
        <begin position="23"/>
        <end position="44"/>
    </location>
</feature>
<comment type="caution">
    <text evidence="8">The sequence shown here is derived from an EMBL/GenBank/DDBJ whole genome shotgun (WGS) entry which is preliminary data.</text>
</comment>
<keyword evidence="7" id="KW-0812">Transmembrane</keyword>
<dbReference type="STRING" id="1182545.A0A072PNK0"/>
<dbReference type="PRINTS" id="PR00385">
    <property type="entry name" value="P450"/>
</dbReference>
<evidence type="ECO:0000256" key="3">
    <source>
        <dbReference type="ARBA" id="ARBA00023002"/>
    </source>
</evidence>
<dbReference type="PRINTS" id="PR00463">
    <property type="entry name" value="EP450I"/>
</dbReference>
<dbReference type="InterPro" id="IPR036396">
    <property type="entry name" value="Cyt_P450_sf"/>
</dbReference>
<accession>A0A072PNK0</accession>
<dbReference type="GO" id="GO:0020037">
    <property type="term" value="F:heme binding"/>
    <property type="evidence" value="ECO:0007669"/>
    <property type="project" value="InterPro"/>
</dbReference>
<keyword evidence="4 5" id="KW-0408">Iron</keyword>
<protein>
    <recommendedName>
        <fullName evidence="10">Cytochrome P450 oxidoreductase</fullName>
    </recommendedName>
</protein>
<keyword evidence="2 5" id="KW-0479">Metal-binding</keyword>
<evidence type="ECO:0000256" key="2">
    <source>
        <dbReference type="ARBA" id="ARBA00022723"/>
    </source>
</evidence>
<keyword evidence="9" id="KW-1185">Reference proteome</keyword>
<dbReference type="PANTHER" id="PTHR46300:SF8">
    <property type="entry name" value="CYTOCHROME P450 2E1"/>
    <property type="match status" value="1"/>
</dbReference>
<comment type="cofactor">
    <cofactor evidence="5">
        <name>heme</name>
        <dbReference type="ChEBI" id="CHEBI:30413"/>
    </cofactor>
</comment>
<dbReference type="GO" id="GO:0005506">
    <property type="term" value="F:iron ion binding"/>
    <property type="evidence" value="ECO:0007669"/>
    <property type="project" value="InterPro"/>
</dbReference>
<dbReference type="Pfam" id="PF00067">
    <property type="entry name" value="p450"/>
    <property type="match status" value="1"/>
</dbReference>
<reference evidence="8 9" key="1">
    <citation type="submission" date="2013-03" db="EMBL/GenBank/DDBJ databases">
        <title>The Genome Sequence of Exophiala aquamarina CBS 119918.</title>
        <authorList>
            <consortium name="The Broad Institute Genomics Platform"/>
            <person name="Cuomo C."/>
            <person name="de Hoog S."/>
            <person name="Gorbushina A."/>
            <person name="Walker B."/>
            <person name="Young S.K."/>
            <person name="Zeng Q."/>
            <person name="Gargeya S."/>
            <person name="Fitzgerald M."/>
            <person name="Haas B."/>
            <person name="Abouelleil A."/>
            <person name="Allen A.W."/>
            <person name="Alvarado L."/>
            <person name="Arachchi H.M."/>
            <person name="Berlin A.M."/>
            <person name="Chapman S.B."/>
            <person name="Gainer-Dewar J."/>
            <person name="Goldberg J."/>
            <person name="Griggs A."/>
            <person name="Gujja S."/>
            <person name="Hansen M."/>
            <person name="Howarth C."/>
            <person name="Imamovic A."/>
            <person name="Ireland A."/>
            <person name="Larimer J."/>
            <person name="McCowan C."/>
            <person name="Murphy C."/>
            <person name="Pearson M."/>
            <person name="Poon T.W."/>
            <person name="Priest M."/>
            <person name="Roberts A."/>
            <person name="Saif S."/>
            <person name="Shea T."/>
            <person name="Sisk P."/>
            <person name="Sykes S."/>
            <person name="Wortman J."/>
            <person name="Nusbaum C."/>
            <person name="Birren B."/>
        </authorList>
    </citation>
    <scope>NUCLEOTIDE SEQUENCE [LARGE SCALE GENOMIC DNA]</scope>
    <source>
        <strain evidence="8 9">CBS 119918</strain>
    </source>
</reference>
<dbReference type="GO" id="GO:0004497">
    <property type="term" value="F:monooxygenase activity"/>
    <property type="evidence" value="ECO:0007669"/>
    <property type="project" value="UniProtKB-KW"/>
</dbReference>
<dbReference type="GO" id="GO:0016705">
    <property type="term" value="F:oxidoreductase activity, acting on paired donors, with incorporation or reduction of molecular oxygen"/>
    <property type="evidence" value="ECO:0007669"/>
    <property type="project" value="InterPro"/>
</dbReference>
<proteinExistence type="inferred from homology"/>
<evidence type="ECO:0008006" key="10">
    <source>
        <dbReference type="Google" id="ProtNLM"/>
    </source>
</evidence>
<organism evidence="8 9">
    <name type="scientific">Exophiala aquamarina CBS 119918</name>
    <dbReference type="NCBI Taxonomy" id="1182545"/>
    <lineage>
        <taxon>Eukaryota</taxon>
        <taxon>Fungi</taxon>
        <taxon>Dikarya</taxon>
        <taxon>Ascomycota</taxon>
        <taxon>Pezizomycotina</taxon>
        <taxon>Eurotiomycetes</taxon>
        <taxon>Chaetothyriomycetidae</taxon>
        <taxon>Chaetothyriales</taxon>
        <taxon>Herpotrichiellaceae</taxon>
        <taxon>Exophiala</taxon>
    </lineage>
</organism>
<keyword evidence="3 6" id="KW-0560">Oxidoreductase</keyword>
<dbReference type="SUPFAM" id="SSF48264">
    <property type="entry name" value="Cytochrome P450"/>
    <property type="match status" value="1"/>
</dbReference>
<feature type="binding site" description="axial binding residue" evidence="5">
    <location>
        <position position="466"/>
    </location>
    <ligand>
        <name>heme</name>
        <dbReference type="ChEBI" id="CHEBI:30413"/>
    </ligand>
    <ligandPart>
        <name>Fe</name>
        <dbReference type="ChEBI" id="CHEBI:18248"/>
    </ligandPart>
</feature>
<sequence length="551" mass="62147">MALLNIHSALASISPIQTSDITLVRFVLVGIVGALLLSSATSFLKDRRAIPKGSKPLPGPKGWPIVGNALSIPKSHAWFKFKEWGDQYGPIYQVRAFGTTLVIISKESIANELLSLRGVIYSDRPALIMPGLISDNGFLGASGWNDYWRRARRFTQSMLSTNIIQQSIPKQTLEARQMVVDLARDSAEYTYWLERAGVMVSMKQIYGVSEERGAAEKKHVEGICGFMENIERVAIPGAYLVEFLPWLMNLPTWLAPFKKEAQRLVKGHWDYLAPLVQSEKSADTRSGQPESFSQKFSKSKQDWNLDDREIVWALASIYGGAAGTSSTAMQSLILNMCLFPEWQGRIQEEIERVVGGDRPPDYNDSSSLPTIRAVIKETLRWRPVLSGGFPHSVTKDDTYEGYHIPKGAVIIPNQWAILRDEEQYPDAESFKPERWLQPEYSTYQEPLTIYPNLKRFAAFGHGRRICPGLEVSEKALFLQFSSLLWACNIKRARDADGKEVEVPFYDYTGVSVSTPRKFQFVVEERKEGRLKMMRDVALSEHLDELAAVRAS</sequence>
<comment type="similarity">
    <text evidence="1 6">Belongs to the cytochrome P450 family.</text>
</comment>
<evidence type="ECO:0000256" key="1">
    <source>
        <dbReference type="ARBA" id="ARBA00010617"/>
    </source>
</evidence>
<keyword evidence="5 6" id="KW-0349">Heme</keyword>
<dbReference type="InterPro" id="IPR017972">
    <property type="entry name" value="Cyt_P450_CS"/>
</dbReference>